<dbReference type="InterPro" id="IPR021637">
    <property type="entry name" value="DUF3243"/>
</dbReference>
<reference evidence="1 4" key="1">
    <citation type="submission" date="2023-02" db="EMBL/GenBank/DDBJ databases">
        <title>Pathogen: clinical or host-associated sample.</title>
        <authorList>
            <person name="Hergert J."/>
            <person name="Casey R."/>
            <person name="Wagner J."/>
            <person name="Young E.L."/>
            <person name="Oakeson K.F."/>
        </authorList>
    </citation>
    <scope>NUCLEOTIDE SEQUENCE</scope>
    <source>
        <strain evidence="2 4">2022CK-00829</strain>
        <strain evidence="1">2022CK-00830</strain>
    </source>
</reference>
<dbReference type="Gene3D" id="1.10.760.20">
    <property type="entry name" value="Protein of unknown function DUF3243"/>
    <property type="match status" value="1"/>
</dbReference>
<dbReference type="Proteomes" id="UP001220962">
    <property type="component" value="Chromosome"/>
</dbReference>
<dbReference type="RefSeq" id="WP_047909594.1">
    <property type="nucleotide sequence ID" value="NZ_CP118101.1"/>
</dbReference>
<dbReference type="Proteomes" id="UP001221519">
    <property type="component" value="Chromosome"/>
</dbReference>
<evidence type="ECO:0000313" key="3">
    <source>
        <dbReference type="Proteomes" id="UP001220962"/>
    </source>
</evidence>
<dbReference type="EMBL" id="CP118108">
    <property type="protein sequence ID" value="WDI04307.1"/>
    <property type="molecule type" value="Genomic_DNA"/>
</dbReference>
<accession>A0AAX3N677</accession>
<evidence type="ECO:0000313" key="1">
    <source>
        <dbReference type="EMBL" id="WDH84624.1"/>
    </source>
</evidence>
<dbReference type="Pfam" id="PF11588">
    <property type="entry name" value="DUF3243"/>
    <property type="match status" value="1"/>
</dbReference>
<evidence type="ECO:0000313" key="4">
    <source>
        <dbReference type="Proteomes" id="UP001221519"/>
    </source>
</evidence>
<dbReference type="InterPro" id="IPR038292">
    <property type="entry name" value="YmfJ/YflH_sf"/>
</dbReference>
<name>A0AAX3N677_9BACL</name>
<evidence type="ECO:0000313" key="2">
    <source>
        <dbReference type="EMBL" id="WDI04307.1"/>
    </source>
</evidence>
<sequence>MSEQTHMINKDRKVELNQVDEVMDRMAPEQKDDILEQFETFKQYLKKRVSLGESLGLNEEQLALVAEKVAEMLSKNEEPRNREEKLLQELWNAANNEQQHALAHVLVKFVKN</sequence>
<dbReference type="EMBL" id="CP118101">
    <property type="protein sequence ID" value="WDH84624.1"/>
    <property type="molecule type" value="Genomic_DNA"/>
</dbReference>
<organism evidence="1 3">
    <name type="scientific">Paenibacillus urinalis</name>
    <dbReference type="NCBI Taxonomy" id="521520"/>
    <lineage>
        <taxon>Bacteria</taxon>
        <taxon>Bacillati</taxon>
        <taxon>Bacillota</taxon>
        <taxon>Bacilli</taxon>
        <taxon>Bacillales</taxon>
        <taxon>Paenibacillaceae</taxon>
        <taxon>Paenibacillus</taxon>
    </lineage>
</organism>
<protein>
    <submittedName>
        <fullName evidence="1">DUF3243 domain-containing protein</fullName>
    </submittedName>
</protein>
<dbReference type="AlphaFoldDB" id="A0AAX3N677"/>
<proteinExistence type="predicted"/>
<gene>
    <name evidence="1" type="ORF">PUW23_10595</name>
    <name evidence="2" type="ORF">PUW25_10280</name>
</gene>
<keyword evidence="4" id="KW-1185">Reference proteome</keyword>